<keyword evidence="1" id="KW-0812">Transmembrane</keyword>
<proteinExistence type="predicted"/>
<evidence type="ECO:0000313" key="2">
    <source>
        <dbReference type="EMBL" id="MVA97555.1"/>
    </source>
</evidence>
<keyword evidence="1" id="KW-0472">Membrane</keyword>
<dbReference type="AlphaFoldDB" id="A0A844QE56"/>
<dbReference type="RefSeq" id="WP_156712502.1">
    <property type="nucleotide sequence ID" value="NZ_WPHG01000002.1"/>
</dbReference>
<dbReference type="EMBL" id="WPHG01000002">
    <property type="protein sequence ID" value="MVA97555.1"/>
    <property type="molecule type" value="Genomic_DNA"/>
</dbReference>
<evidence type="ECO:0000313" key="3">
    <source>
        <dbReference type="Proteomes" id="UP000463224"/>
    </source>
</evidence>
<feature type="transmembrane region" description="Helical" evidence="1">
    <location>
        <begin position="20"/>
        <end position="43"/>
    </location>
</feature>
<dbReference type="Proteomes" id="UP000463224">
    <property type="component" value="Unassembled WGS sequence"/>
</dbReference>
<reference evidence="2 3" key="1">
    <citation type="submission" date="2019-12" db="EMBL/GenBank/DDBJ databases">
        <title>Nitratireductor arenosus sp. nov., Isolated from sea sand, Jeju island, South Korea.</title>
        <authorList>
            <person name="Kim W."/>
        </authorList>
    </citation>
    <scope>NUCLEOTIDE SEQUENCE [LARGE SCALE GENOMIC DNA]</scope>
    <source>
        <strain evidence="2 3">CAU 1489</strain>
    </source>
</reference>
<protein>
    <submittedName>
        <fullName evidence="2">Uncharacterized protein</fullName>
    </submittedName>
</protein>
<sequence length="80" mass="8253">MEQEPRERTTIVTTGSSGAGWFIVGGVVVALVIAAILFAGGFFEGSSTASIDVPDKVTIEVPDVDVQPPADDAPKPEPAQ</sequence>
<accession>A0A844QE56</accession>
<name>A0A844QE56_9HYPH</name>
<gene>
    <name evidence="2" type="ORF">GN330_09890</name>
</gene>
<organism evidence="2 3">
    <name type="scientific">Nitratireductor arenosus</name>
    <dbReference type="NCBI Taxonomy" id="2682096"/>
    <lineage>
        <taxon>Bacteria</taxon>
        <taxon>Pseudomonadati</taxon>
        <taxon>Pseudomonadota</taxon>
        <taxon>Alphaproteobacteria</taxon>
        <taxon>Hyphomicrobiales</taxon>
        <taxon>Phyllobacteriaceae</taxon>
        <taxon>Nitratireductor</taxon>
    </lineage>
</organism>
<keyword evidence="1" id="KW-1133">Transmembrane helix</keyword>
<comment type="caution">
    <text evidence="2">The sequence shown here is derived from an EMBL/GenBank/DDBJ whole genome shotgun (WGS) entry which is preliminary data.</text>
</comment>
<evidence type="ECO:0000256" key="1">
    <source>
        <dbReference type="SAM" id="Phobius"/>
    </source>
</evidence>
<keyword evidence="3" id="KW-1185">Reference proteome</keyword>